<proteinExistence type="predicted"/>
<sequence length="110" mass="12199">MSCGQREFPTLNQTWSRQTSLNPVNWEPNPELAANSGCYAGGPAKYPGVTEMFTDSCGAYATNSTSYTGMQNIGPHATQIVNFKEGFSIVQYNRYNKLGNTWKSQKPYSL</sequence>
<dbReference type="AlphaFoldDB" id="A0A6C0EK06"/>
<protein>
    <submittedName>
        <fullName evidence="1">Uncharacterized protein</fullName>
    </submittedName>
</protein>
<accession>A0A6C0EK06</accession>
<name>A0A6C0EK06_9ZZZZ</name>
<evidence type="ECO:0000313" key="1">
    <source>
        <dbReference type="EMBL" id="QHT29387.1"/>
    </source>
</evidence>
<reference evidence="1" key="1">
    <citation type="journal article" date="2020" name="Nature">
        <title>Giant virus diversity and host interactions through global metagenomics.</title>
        <authorList>
            <person name="Schulz F."/>
            <person name="Roux S."/>
            <person name="Paez-Espino D."/>
            <person name="Jungbluth S."/>
            <person name="Walsh D.A."/>
            <person name="Denef V.J."/>
            <person name="McMahon K.D."/>
            <person name="Konstantinidis K.T."/>
            <person name="Eloe-Fadrosh E.A."/>
            <person name="Kyrpides N.C."/>
            <person name="Woyke T."/>
        </authorList>
    </citation>
    <scope>NUCLEOTIDE SEQUENCE</scope>
    <source>
        <strain evidence="1">GVMAG-M-3300005589-24</strain>
    </source>
</reference>
<organism evidence="1">
    <name type="scientific">viral metagenome</name>
    <dbReference type="NCBI Taxonomy" id="1070528"/>
    <lineage>
        <taxon>unclassified sequences</taxon>
        <taxon>metagenomes</taxon>
        <taxon>organismal metagenomes</taxon>
    </lineage>
</organism>
<dbReference type="EMBL" id="MN738876">
    <property type="protein sequence ID" value="QHT29387.1"/>
    <property type="molecule type" value="Genomic_DNA"/>
</dbReference>